<dbReference type="Gene3D" id="3.30.450.40">
    <property type="match status" value="1"/>
</dbReference>
<proteinExistence type="predicted"/>
<reference evidence="4 5" key="1">
    <citation type="submission" date="2019-07" db="EMBL/GenBank/DDBJ databases">
        <title>Whole genome shotgun sequence of Cellulomonas hominis NBRC 16055.</title>
        <authorList>
            <person name="Hosoyama A."/>
            <person name="Uohara A."/>
            <person name="Ohji S."/>
            <person name="Ichikawa N."/>
        </authorList>
    </citation>
    <scope>NUCLEOTIDE SEQUENCE [LARGE SCALE GENOMIC DNA]</scope>
    <source>
        <strain evidence="4 5">NBRC 16055</strain>
    </source>
</reference>
<dbReference type="GO" id="GO:0003677">
    <property type="term" value="F:DNA binding"/>
    <property type="evidence" value="ECO:0007669"/>
    <property type="project" value="UniProtKB-KW"/>
</dbReference>
<accession>A0A511FK71</accession>
<organism evidence="4 5">
    <name type="scientific">Cellulomonas hominis</name>
    <dbReference type="NCBI Taxonomy" id="156981"/>
    <lineage>
        <taxon>Bacteria</taxon>
        <taxon>Bacillati</taxon>
        <taxon>Actinomycetota</taxon>
        <taxon>Actinomycetes</taxon>
        <taxon>Micrococcales</taxon>
        <taxon>Cellulomonadaceae</taxon>
        <taxon>Cellulomonas</taxon>
    </lineage>
</organism>
<sequence>MAPARAAGETGGATTTSKGVGVPTDGLDPARPDATAVARVRAAHERFVTTGTPVPGIRPVVADSWLRSLRSGIDPERPAPPVTLTDADLRAYRREHPLRAALPVVRGLLLDAAVGEGFVVALADVDGRLLWVAGDPGVRRAVEGVGFVEGAAWDERHAGTNAPGTALATGHDVQVHAAEHWTRAVHPWSCTATVLSGPDGRILGALDVTGREAAASGLMLSLVRATAAAVEADLRARSLARGVALPAAAGPATRLEVLRPGSGVLVRPGEPARPLSLRHAELLLLLAEHPRGLHADELAVLLHPDAMSDVAVRAEVSRLRRAAGSLVAHSRPYRLAEPLGTDAAAVRDALAAGDVRAALDRYAGPVLPRSRAPGVERVRDALASDLRAGVLAAGDAVALERWLDRDEGAEDWQGWERLVAVTAPGTAAHARAVSRLELLVRWLGAGPATHPWR</sequence>
<feature type="compositionally biased region" description="Low complexity" evidence="2">
    <location>
        <begin position="1"/>
        <end position="19"/>
    </location>
</feature>
<evidence type="ECO:0000259" key="3">
    <source>
        <dbReference type="SMART" id="SM00862"/>
    </source>
</evidence>
<dbReference type="GO" id="GO:0000160">
    <property type="term" value="P:phosphorelay signal transduction system"/>
    <property type="evidence" value="ECO:0007669"/>
    <property type="project" value="InterPro"/>
</dbReference>
<dbReference type="Proteomes" id="UP000321723">
    <property type="component" value="Unassembled WGS sequence"/>
</dbReference>
<dbReference type="EMBL" id="BJVQ01000068">
    <property type="protein sequence ID" value="GEL48238.1"/>
    <property type="molecule type" value="Genomic_DNA"/>
</dbReference>
<dbReference type="GO" id="GO:0006355">
    <property type="term" value="P:regulation of DNA-templated transcription"/>
    <property type="evidence" value="ECO:0007669"/>
    <property type="project" value="InterPro"/>
</dbReference>
<evidence type="ECO:0000313" key="4">
    <source>
        <dbReference type="EMBL" id="GEL48238.1"/>
    </source>
</evidence>
<dbReference type="SMART" id="SM00862">
    <property type="entry name" value="Trans_reg_C"/>
    <property type="match status" value="1"/>
</dbReference>
<evidence type="ECO:0000256" key="2">
    <source>
        <dbReference type="SAM" id="MobiDB-lite"/>
    </source>
</evidence>
<evidence type="ECO:0000256" key="1">
    <source>
        <dbReference type="ARBA" id="ARBA00023125"/>
    </source>
</evidence>
<name>A0A511FK71_9CELL</name>
<comment type="caution">
    <text evidence="4">The sequence shown here is derived from an EMBL/GenBank/DDBJ whole genome shotgun (WGS) entry which is preliminary data.</text>
</comment>
<evidence type="ECO:0000313" key="5">
    <source>
        <dbReference type="Proteomes" id="UP000321723"/>
    </source>
</evidence>
<gene>
    <name evidence="4" type="ORF">CHO01_33540</name>
</gene>
<protein>
    <submittedName>
        <fullName evidence="4">Putative transcriptional regulator</fullName>
    </submittedName>
</protein>
<dbReference type="InterPro" id="IPR001867">
    <property type="entry name" value="OmpR/PhoB-type_DNA-bd"/>
</dbReference>
<dbReference type="InterPro" id="IPR029016">
    <property type="entry name" value="GAF-like_dom_sf"/>
</dbReference>
<keyword evidence="1" id="KW-0238">DNA-binding</keyword>
<dbReference type="AlphaFoldDB" id="A0A511FK71"/>
<feature type="domain" description="OmpR/PhoB-type" evidence="3">
    <location>
        <begin position="269"/>
        <end position="335"/>
    </location>
</feature>
<keyword evidence="5" id="KW-1185">Reference proteome</keyword>
<feature type="region of interest" description="Disordered" evidence="2">
    <location>
        <begin position="1"/>
        <end position="31"/>
    </location>
</feature>